<feature type="chain" id="PRO_5024421382" evidence="1">
    <location>
        <begin position="21"/>
        <end position="337"/>
    </location>
</feature>
<evidence type="ECO:0000259" key="2">
    <source>
        <dbReference type="PROSITE" id="PS51782"/>
    </source>
</evidence>
<dbReference type="OrthoDB" id="9765158at2"/>
<dbReference type="PANTHER" id="PTHR34700">
    <property type="entry name" value="POTASSIUM BINDING PROTEIN KBP"/>
    <property type="match status" value="1"/>
</dbReference>
<dbReference type="InterPro" id="IPR036779">
    <property type="entry name" value="LysM_dom_sf"/>
</dbReference>
<accession>A0A5Q2QBG6</accession>
<proteinExistence type="predicted"/>
<name>A0A5Q2QBG6_9GAMM</name>
<feature type="signal peptide" evidence="1">
    <location>
        <begin position="1"/>
        <end position="20"/>
    </location>
</feature>
<evidence type="ECO:0000256" key="1">
    <source>
        <dbReference type="SAM" id="SignalP"/>
    </source>
</evidence>
<dbReference type="Pfam" id="PF01476">
    <property type="entry name" value="LysM"/>
    <property type="match status" value="1"/>
</dbReference>
<evidence type="ECO:0000313" key="3">
    <source>
        <dbReference type="EMBL" id="QGG79160.1"/>
    </source>
</evidence>
<keyword evidence="4" id="KW-1185">Reference proteome</keyword>
<dbReference type="Gene3D" id="3.10.350.10">
    <property type="entry name" value="LysM domain"/>
    <property type="match status" value="1"/>
</dbReference>
<dbReference type="PROSITE" id="PS51782">
    <property type="entry name" value="LYSM"/>
    <property type="match status" value="1"/>
</dbReference>
<sequence>MSFKGWALGCLLAVTGSAVAESVMRSDHPDSYRVVKGDTLWDISARFLRSPWLWPEIWQANPDIANPHLIYPGDLVRLVYIDGVARLVVDRNQIIKLSPKARPEPLAGAIPTLPLSVIGPYLSGNQMVAEGELDASPYLVAQRDGKILSTDNDLVYARGESIVGLSNYGVYRQGRTFVDTDTQAVLGVEAVAVGRADVINRDQGLTRVRLSEATREIRAGDRLLPLPQGLDSDFVPSAPPLDIDGQILSVIDGVQQVGQYDVVIIDRGSVAGLSAGNVLSIMREGALVADPVSGDSIQLPDERSGLMMVFRVFDQLSYGLVVQADRAMKVGDPVAAP</sequence>
<dbReference type="SUPFAM" id="SSF54106">
    <property type="entry name" value="LysM domain"/>
    <property type="match status" value="1"/>
</dbReference>
<organism evidence="3 4">
    <name type="scientific">Litorivicinus lipolyticus</name>
    <dbReference type="NCBI Taxonomy" id="418701"/>
    <lineage>
        <taxon>Bacteria</taxon>
        <taxon>Pseudomonadati</taxon>
        <taxon>Pseudomonadota</taxon>
        <taxon>Gammaproteobacteria</taxon>
        <taxon>Oceanospirillales</taxon>
        <taxon>Litorivicinaceae</taxon>
        <taxon>Litorivicinus</taxon>
    </lineage>
</organism>
<gene>
    <name evidence="3" type="ORF">GH975_00735</name>
</gene>
<dbReference type="InterPro" id="IPR018392">
    <property type="entry name" value="LysM"/>
</dbReference>
<dbReference type="EMBL" id="CP045871">
    <property type="protein sequence ID" value="QGG79160.1"/>
    <property type="molecule type" value="Genomic_DNA"/>
</dbReference>
<keyword evidence="1" id="KW-0732">Signal</keyword>
<dbReference type="AlphaFoldDB" id="A0A5Q2QBG6"/>
<dbReference type="CDD" id="cd00118">
    <property type="entry name" value="LysM"/>
    <property type="match status" value="1"/>
</dbReference>
<dbReference type="PANTHER" id="PTHR34700:SF4">
    <property type="entry name" value="PHAGE-LIKE ELEMENT PBSX PROTEIN XKDP"/>
    <property type="match status" value="1"/>
</dbReference>
<reference evidence="3 4" key="1">
    <citation type="submission" date="2019-11" db="EMBL/GenBank/DDBJ databases">
        <authorList>
            <person name="Khan S.A."/>
            <person name="Jeon C.O."/>
            <person name="Chun B.H."/>
        </authorList>
    </citation>
    <scope>NUCLEOTIDE SEQUENCE [LARGE SCALE GENOMIC DNA]</scope>
    <source>
        <strain evidence="3 4">IMCC 1097</strain>
    </source>
</reference>
<dbReference type="InterPro" id="IPR052196">
    <property type="entry name" value="Bact_Kbp"/>
</dbReference>
<dbReference type="Proteomes" id="UP000388235">
    <property type="component" value="Chromosome"/>
</dbReference>
<dbReference type="SMART" id="SM00257">
    <property type="entry name" value="LysM"/>
    <property type="match status" value="1"/>
</dbReference>
<evidence type="ECO:0000313" key="4">
    <source>
        <dbReference type="Proteomes" id="UP000388235"/>
    </source>
</evidence>
<dbReference type="RefSeq" id="WP_153712664.1">
    <property type="nucleotide sequence ID" value="NZ_CP045871.1"/>
</dbReference>
<feature type="domain" description="LysM" evidence="2">
    <location>
        <begin position="30"/>
        <end position="78"/>
    </location>
</feature>
<dbReference type="KEGG" id="llp:GH975_00735"/>
<protein>
    <submittedName>
        <fullName evidence="3">LysM peptidoglycan-binding domain-containing protein</fullName>
    </submittedName>
</protein>